<feature type="compositionally biased region" description="Basic and acidic residues" evidence="1">
    <location>
        <begin position="178"/>
        <end position="199"/>
    </location>
</feature>
<dbReference type="AlphaFoldDB" id="A0A286H5V9"/>
<organism evidence="3 4">
    <name type="scientific">Blastococcus haudaquaticus</name>
    <dbReference type="NCBI Taxonomy" id="1938745"/>
    <lineage>
        <taxon>Bacteria</taxon>
        <taxon>Bacillati</taxon>
        <taxon>Actinomycetota</taxon>
        <taxon>Actinomycetes</taxon>
        <taxon>Geodermatophilales</taxon>
        <taxon>Geodermatophilaceae</taxon>
        <taxon>Blastococcus</taxon>
    </lineage>
</organism>
<gene>
    <name evidence="3" type="ORF">SAMN06272739_3681</name>
</gene>
<feature type="region of interest" description="Disordered" evidence="1">
    <location>
        <begin position="155"/>
        <end position="199"/>
    </location>
</feature>
<keyword evidence="2" id="KW-1133">Transmembrane helix</keyword>
<feature type="compositionally biased region" description="Basic and acidic residues" evidence="1">
    <location>
        <begin position="155"/>
        <end position="168"/>
    </location>
</feature>
<keyword evidence="2" id="KW-0812">Transmembrane</keyword>
<keyword evidence="4" id="KW-1185">Reference proteome</keyword>
<feature type="transmembrane region" description="Helical" evidence="2">
    <location>
        <begin position="62"/>
        <end position="80"/>
    </location>
</feature>
<evidence type="ECO:0000256" key="2">
    <source>
        <dbReference type="SAM" id="Phobius"/>
    </source>
</evidence>
<sequence>MSAAGERTVDARRELAAAVLGAAVAGALALVSGGQRWAEATTERQPPLPPVVEVLSGADTAPLVPATGLVLLAAAVALLAVRSAGRVAVGLLMAVAGGVLAWSGVRVLTGGLEDAVRTVDLSPAWPVLAAVAGLLGAAAGLLVVLRGRSWPGMGRRYERTAEGTDPRTDATPVPARPQTDEDRAQAAWKALDRGEDPTA</sequence>
<dbReference type="InterPro" id="IPR019051">
    <property type="entry name" value="Trp_biosyn_TM_oprn/chp"/>
</dbReference>
<evidence type="ECO:0000313" key="3">
    <source>
        <dbReference type="EMBL" id="SOE02709.1"/>
    </source>
</evidence>
<reference evidence="4" key="1">
    <citation type="submission" date="2017-09" db="EMBL/GenBank/DDBJ databases">
        <authorList>
            <person name="Varghese N."/>
            <person name="Submissions S."/>
        </authorList>
    </citation>
    <scope>NUCLEOTIDE SEQUENCE [LARGE SCALE GENOMIC DNA]</scope>
    <source>
        <strain evidence="4">DSM 44270</strain>
    </source>
</reference>
<name>A0A286H5V9_9ACTN</name>
<feature type="transmembrane region" description="Helical" evidence="2">
    <location>
        <begin position="125"/>
        <end position="145"/>
    </location>
</feature>
<accession>A0A286H5V9</accession>
<proteinExistence type="predicted"/>
<evidence type="ECO:0000256" key="1">
    <source>
        <dbReference type="SAM" id="MobiDB-lite"/>
    </source>
</evidence>
<feature type="transmembrane region" description="Helical" evidence="2">
    <location>
        <begin position="87"/>
        <end position="105"/>
    </location>
</feature>
<dbReference type="Pfam" id="PF09534">
    <property type="entry name" value="Trp_oprn_chp"/>
    <property type="match status" value="1"/>
</dbReference>
<protein>
    <submittedName>
        <fullName evidence="3">Trp region conserved hypothetical membrane protein</fullName>
    </submittedName>
</protein>
<keyword evidence="2" id="KW-0472">Membrane</keyword>
<dbReference type="EMBL" id="OCNK01000005">
    <property type="protein sequence ID" value="SOE02709.1"/>
    <property type="molecule type" value="Genomic_DNA"/>
</dbReference>
<evidence type="ECO:0000313" key="4">
    <source>
        <dbReference type="Proteomes" id="UP000219482"/>
    </source>
</evidence>
<dbReference type="Proteomes" id="UP000219482">
    <property type="component" value="Unassembled WGS sequence"/>
</dbReference>